<gene>
    <name evidence="6" type="primary">ytfE</name>
    <name evidence="6" type="ordered locus">HRM2_00610</name>
</gene>
<name>C0QE67_DESAH</name>
<dbReference type="InterPro" id="IPR019903">
    <property type="entry name" value="RIC_family"/>
</dbReference>
<dbReference type="GO" id="GO:0046872">
    <property type="term" value="F:metal ion binding"/>
    <property type="evidence" value="ECO:0007669"/>
    <property type="project" value="UniProtKB-KW"/>
</dbReference>
<dbReference type="Pfam" id="PF01814">
    <property type="entry name" value="Hemerythrin"/>
    <property type="match status" value="1"/>
</dbReference>
<dbReference type="Proteomes" id="UP000000442">
    <property type="component" value="Chromosome"/>
</dbReference>
<dbReference type="InterPro" id="IPR012312">
    <property type="entry name" value="Hemerythrin-like"/>
</dbReference>
<feature type="domain" description="Hemerythrin-like" evidence="5">
    <location>
        <begin position="90"/>
        <end position="237"/>
    </location>
</feature>
<proteinExistence type="predicted"/>
<keyword evidence="7" id="KW-1185">Reference proteome</keyword>
<dbReference type="PANTHER" id="PTHR36438:SF1">
    <property type="entry name" value="IRON-SULFUR CLUSTER REPAIR PROTEIN YTFE"/>
    <property type="match status" value="1"/>
</dbReference>
<dbReference type="NCBIfam" id="TIGR03652">
    <property type="entry name" value="FeS_repair_RIC"/>
    <property type="match status" value="1"/>
</dbReference>
<dbReference type="AlphaFoldDB" id="C0QE67"/>
<dbReference type="RefSeq" id="WP_012662435.1">
    <property type="nucleotide sequence ID" value="NC_012108.1"/>
</dbReference>
<dbReference type="PANTHER" id="PTHR36438">
    <property type="entry name" value="IRON-SULFUR CLUSTER REPAIR PROTEIN YTFE"/>
    <property type="match status" value="1"/>
</dbReference>
<comment type="subcellular location">
    <subcellularLocation>
        <location evidence="1">Cytoplasm</location>
    </subcellularLocation>
</comment>
<dbReference type="eggNOG" id="COG2846">
    <property type="taxonomic scope" value="Bacteria"/>
</dbReference>
<sequence>MTESTPPQKKEVFQKKIGEIVAEDYRTATVFDKYGIDFCCGGQVLLTTACQEKNLDFDVIQQEIKAAKSKPLERSQNYATWSLSFLSDYIVNTHHAYLNEEMGPIASYAHKIVDVHGTNHPELIKIATIFDKITSDMKGHLREEEEILFPAIKRIEADKKNSSPSQSMDSAVIKDSLGRLYHEHEEIGDAVHEIRRLSNEYAIPEDACNTFNLTYKKLKEFEEDLHRHVHLENNILFLKADQFNS</sequence>
<evidence type="ECO:0000256" key="1">
    <source>
        <dbReference type="ARBA" id="ARBA00004496"/>
    </source>
</evidence>
<dbReference type="Gene3D" id="1.20.120.520">
    <property type="entry name" value="nmb1532 protein domain like"/>
    <property type="match status" value="1"/>
</dbReference>
<dbReference type="OrthoDB" id="9797132at2"/>
<dbReference type="KEGG" id="dat:HRM2_00610"/>
<dbReference type="Pfam" id="PF04405">
    <property type="entry name" value="ScdA_N"/>
    <property type="match status" value="1"/>
</dbReference>
<evidence type="ECO:0000259" key="5">
    <source>
        <dbReference type="Pfam" id="PF01814"/>
    </source>
</evidence>
<keyword evidence="4" id="KW-0408">Iron</keyword>
<organism evidence="6 7">
    <name type="scientific">Desulforapulum autotrophicum (strain ATCC 43914 / DSM 3382 / VKM B-1955 / HRM2)</name>
    <name type="common">Desulfobacterium autotrophicum</name>
    <dbReference type="NCBI Taxonomy" id="177437"/>
    <lineage>
        <taxon>Bacteria</taxon>
        <taxon>Pseudomonadati</taxon>
        <taxon>Thermodesulfobacteriota</taxon>
        <taxon>Desulfobacteria</taxon>
        <taxon>Desulfobacterales</taxon>
        <taxon>Desulfobacteraceae</taxon>
        <taxon>Desulforapulum</taxon>
    </lineage>
</organism>
<dbReference type="STRING" id="177437.HRM2_00610"/>
<dbReference type="GO" id="GO:0005737">
    <property type="term" value="C:cytoplasm"/>
    <property type="evidence" value="ECO:0007669"/>
    <property type="project" value="UniProtKB-SubCell"/>
</dbReference>
<evidence type="ECO:0000313" key="7">
    <source>
        <dbReference type="Proteomes" id="UP000000442"/>
    </source>
</evidence>
<keyword evidence="2" id="KW-0963">Cytoplasm</keyword>
<dbReference type="HOGENOM" id="CLU_076075_0_1_7"/>
<dbReference type="EMBL" id="CP001087">
    <property type="protein sequence ID" value="ACN13184.1"/>
    <property type="molecule type" value="Genomic_DNA"/>
</dbReference>
<evidence type="ECO:0000313" key="6">
    <source>
        <dbReference type="EMBL" id="ACN13184.1"/>
    </source>
</evidence>
<reference evidence="6 7" key="1">
    <citation type="journal article" date="2009" name="Environ. Microbiol.">
        <title>Genome sequence of Desulfobacterium autotrophicum HRM2, a marine sulfate reducer oxidizing organic carbon completely to carbon dioxide.</title>
        <authorList>
            <person name="Strittmatter A.W."/>
            <person name="Liesegang H."/>
            <person name="Rabus R."/>
            <person name="Decker I."/>
            <person name="Amann J."/>
            <person name="Andres S."/>
            <person name="Henne A."/>
            <person name="Fricke W.F."/>
            <person name="Martinez-Arias R."/>
            <person name="Bartels D."/>
            <person name="Goesmann A."/>
            <person name="Krause L."/>
            <person name="Puehler A."/>
            <person name="Klenk H.P."/>
            <person name="Richter M."/>
            <person name="Schuler M."/>
            <person name="Gloeckner F.O."/>
            <person name="Meyerdierks A."/>
            <person name="Gottschalk G."/>
            <person name="Amann R."/>
        </authorList>
    </citation>
    <scope>NUCLEOTIDE SEQUENCE [LARGE SCALE GENOMIC DNA]</scope>
    <source>
        <strain evidence="7">ATCC 43914 / DSM 3382 / HRM2</strain>
    </source>
</reference>
<protein>
    <submittedName>
        <fullName evidence="6">YtfE</fullName>
    </submittedName>
</protein>
<evidence type="ECO:0000256" key="4">
    <source>
        <dbReference type="ARBA" id="ARBA00023004"/>
    </source>
</evidence>
<keyword evidence="3" id="KW-0479">Metal-binding</keyword>
<evidence type="ECO:0000256" key="2">
    <source>
        <dbReference type="ARBA" id="ARBA00022490"/>
    </source>
</evidence>
<accession>C0QE67</accession>
<evidence type="ECO:0000256" key="3">
    <source>
        <dbReference type="ARBA" id="ARBA00022723"/>
    </source>
</evidence>